<keyword evidence="12" id="KW-1185">Reference proteome</keyword>
<dbReference type="InterPro" id="IPR046796">
    <property type="entry name" value="Transposase_32_dom"/>
</dbReference>
<dbReference type="Pfam" id="PF20167">
    <property type="entry name" value="Transposase_32"/>
    <property type="match status" value="1"/>
</dbReference>
<dbReference type="Pfam" id="PF17921">
    <property type="entry name" value="Integrase_H2C2"/>
    <property type="match status" value="1"/>
</dbReference>
<feature type="region of interest" description="Disordered" evidence="9">
    <location>
        <begin position="1875"/>
        <end position="1991"/>
    </location>
</feature>
<feature type="compositionally biased region" description="Basic and acidic residues" evidence="9">
    <location>
        <begin position="486"/>
        <end position="513"/>
    </location>
</feature>
<dbReference type="CDD" id="cd09274">
    <property type="entry name" value="RNase_HI_RT_Ty3"/>
    <property type="match status" value="1"/>
</dbReference>
<dbReference type="InterPro" id="IPR041373">
    <property type="entry name" value="RT_RNaseH"/>
</dbReference>
<feature type="compositionally biased region" description="Basic residues" evidence="9">
    <location>
        <begin position="1913"/>
        <end position="1940"/>
    </location>
</feature>
<feature type="compositionally biased region" description="Low complexity" evidence="9">
    <location>
        <begin position="388"/>
        <end position="398"/>
    </location>
</feature>
<dbReference type="GO" id="GO:0003964">
    <property type="term" value="F:RNA-directed DNA polymerase activity"/>
    <property type="evidence" value="ECO:0007669"/>
    <property type="project" value="UniProtKB-KW"/>
</dbReference>
<keyword evidence="7" id="KW-0695">RNA-directed DNA polymerase</keyword>
<feature type="compositionally biased region" description="Basic and acidic residues" evidence="9">
    <location>
        <begin position="2265"/>
        <end position="2274"/>
    </location>
</feature>
<dbReference type="InterPro" id="IPR043128">
    <property type="entry name" value="Rev_trsase/Diguanyl_cyclase"/>
</dbReference>
<feature type="region of interest" description="Disordered" evidence="9">
    <location>
        <begin position="2263"/>
        <end position="2283"/>
    </location>
</feature>
<dbReference type="EC" id="2.7.7.49" evidence="1"/>
<evidence type="ECO:0000256" key="7">
    <source>
        <dbReference type="ARBA" id="ARBA00022918"/>
    </source>
</evidence>
<dbReference type="CDD" id="cd00303">
    <property type="entry name" value="retropepsin_like"/>
    <property type="match status" value="1"/>
</dbReference>
<dbReference type="Gene3D" id="2.40.70.10">
    <property type="entry name" value="Acid Proteases"/>
    <property type="match status" value="1"/>
</dbReference>
<evidence type="ECO:0000256" key="1">
    <source>
        <dbReference type="ARBA" id="ARBA00012493"/>
    </source>
</evidence>
<dbReference type="EMBL" id="JARYMX010000088">
    <property type="protein sequence ID" value="KAJ9535956.1"/>
    <property type="molecule type" value="Genomic_DNA"/>
</dbReference>
<feature type="compositionally biased region" description="Acidic residues" evidence="9">
    <location>
        <begin position="15"/>
        <end position="26"/>
    </location>
</feature>
<dbReference type="InterPro" id="IPR000477">
    <property type="entry name" value="RT_dom"/>
</dbReference>
<dbReference type="InterPro" id="IPR005162">
    <property type="entry name" value="Retrotrans_gag_dom"/>
</dbReference>
<keyword evidence="6" id="KW-0378">Hydrolase</keyword>
<dbReference type="InterPro" id="IPR050951">
    <property type="entry name" value="Retrovirus_Pol_polyprotein"/>
</dbReference>
<feature type="region of interest" description="Disordered" evidence="9">
    <location>
        <begin position="2317"/>
        <end position="2519"/>
    </location>
</feature>
<feature type="region of interest" description="Disordered" evidence="9">
    <location>
        <begin position="2089"/>
        <end position="2110"/>
    </location>
</feature>
<organism evidence="11 12">
    <name type="scientific">Centaurea solstitialis</name>
    <name type="common">yellow star-thistle</name>
    <dbReference type="NCBI Taxonomy" id="347529"/>
    <lineage>
        <taxon>Eukaryota</taxon>
        <taxon>Viridiplantae</taxon>
        <taxon>Streptophyta</taxon>
        <taxon>Embryophyta</taxon>
        <taxon>Tracheophyta</taxon>
        <taxon>Spermatophyta</taxon>
        <taxon>Magnoliopsida</taxon>
        <taxon>eudicotyledons</taxon>
        <taxon>Gunneridae</taxon>
        <taxon>Pentapetalae</taxon>
        <taxon>asterids</taxon>
        <taxon>campanulids</taxon>
        <taxon>Asterales</taxon>
        <taxon>Asteraceae</taxon>
        <taxon>Carduoideae</taxon>
        <taxon>Cardueae</taxon>
        <taxon>Centaureinae</taxon>
        <taxon>Centaurea</taxon>
    </lineage>
</organism>
<evidence type="ECO:0000256" key="6">
    <source>
        <dbReference type="ARBA" id="ARBA00022801"/>
    </source>
</evidence>
<protein>
    <recommendedName>
        <fullName evidence="1">RNA-directed DNA polymerase</fullName>
        <ecNumber evidence="1">2.7.7.49</ecNumber>
    </recommendedName>
</protein>
<accession>A0AA38W5G7</accession>
<dbReference type="GO" id="GO:0003676">
    <property type="term" value="F:nucleic acid binding"/>
    <property type="evidence" value="ECO:0007669"/>
    <property type="project" value="InterPro"/>
</dbReference>
<evidence type="ECO:0000256" key="5">
    <source>
        <dbReference type="ARBA" id="ARBA00022759"/>
    </source>
</evidence>
<keyword evidence="5" id="KW-0255">Endonuclease</keyword>
<dbReference type="GO" id="GO:0015074">
    <property type="term" value="P:DNA integration"/>
    <property type="evidence" value="ECO:0007669"/>
    <property type="project" value="InterPro"/>
</dbReference>
<keyword evidence="8" id="KW-0175">Coiled coil</keyword>
<keyword evidence="4" id="KW-0540">Nuclease</keyword>
<dbReference type="PROSITE" id="PS50994">
    <property type="entry name" value="INTEGRASE"/>
    <property type="match status" value="1"/>
</dbReference>
<feature type="domain" description="Integrase catalytic" evidence="10">
    <location>
        <begin position="1463"/>
        <end position="1630"/>
    </location>
</feature>
<dbReference type="InterPro" id="IPR036397">
    <property type="entry name" value="RNaseH_sf"/>
</dbReference>
<evidence type="ECO:0000256" key="8">
    <source>
        <dbReference type="SAM" id="Coils"/>
    </source>
</evidence>
<feature type="compositionally biased region" description="Basic and acidic residues" evidence="9">
    <location>
        <begin position="2317"/>
        <end position="2336"/>
    </location>
</feature>
<reference evidence="11" key="1">
    <citation type="submission" date="2023-03" db="EMBL/GenBank/DDBJ databases">
        <title>Chromosome-scale reference genome and RAD-based genetic map of yellow starthistle (Centaurea solstitialis) reveal putative structural variation and QTLs associated with invader traits.</title>
        <authorList>
            <person name="Reatini B."/>
            <person name="Cang F.A."/>
            <person name="Jiang Q."/>
            <person name="Mckibben M.T.W."/>
            <person name="Barker M.S."/>
            <person name="Rieseberg L.H."/>
            <person name="Dlugosch K.M."/>
        </authorList>
    </citation>
    <scope>NUCLEOTIDE SEQUENCE</scope>
    <source>
        <strain evidence="11">CAN-66</strain>
        <tissue evidence="11">Leaf</tissue>
    </source>
</reference>
<dbReference type="Gene3D" id="3.10.20.370">
    <property type="match status" value="1"/>
</dbReference>
<feature type="compositionally biased region" description="Polar residues" evidence="9">
    <location>
        <begin position="514"/>
        <end position="526"/>
    </location>
</feature>
<feature type="coiled-coil region" evidence="8">
    <location>
        <begin position="2788"/>
        <end position="2830"/>
    </location>
</feature>
<feature type="compositionally biased region" description="Polar residues" evidence="9">
    <location>
        <begin position="2090"/>
        <end position="2110"/>
    </location>
</feature>
<dbReference type="InterPro" id="IPR021109">
    <property type="entry name" value="Peptidase_aspartic_dom_sf"/>
</dbReference>
<dbReference type="GO" id="GO:0016787">
    <property type="term" value="F:hydrolase activity"/>
    <property type="evidence" value="ECO:0007669"/>
    <property type="project" value="UniProtKB-KW"/>
</dbReference>
<keyword evidence="2" id="KW-0808">Transferase</keyword>
<name>A0AA38W5G7_9ASTR</name>
<dbReference type="Pfam" id="PF03732">
    <property type="entry name" value="Retrotrans_gag"/>
    <property type="match status" value="1"/>
</dbReference>
<dbReference type="Proteomes" id="UP001172457">
    <property type="component" value="Unassembled WGS sequence"/>
</dbReference>
<feature type="compositionally biased region" description="Basic and acidic residues" evidence="9">
    <location>
        <begin position="2346"/>
        <end position="2441"/>
    </location>
</feature>
<feature type="compositionally biased region" description="Low complexity" evidence="9">
    <location>
        <begin position="369"/>
        <end position="380"/>
    </location>
</feature>
<sequence length="2994" mass="338465">MLNQQEENPPPHPSDDEEEYSDEEELYQEQDIIQLANSKDGGIMDYAIPVLGQLHSGILRPKIKAAHFALKPLMFSMIQTNGQFGGTAVEDPHSHLKSFMQITDSFRIPGVSPSALRLSLFPFSLKERARAWYDSLEPDSITSWNQMAEKFLKKYFPPTRNAKSRLDISTFKQWEDEAVPDAWERYKELLRKCPHHGIPYCIQLETFYNGLTPTAKGMIDATAGGAFTGITYNEGFKILEKISNNSGHWADPRAVPPRRNAANVQDTDAYSALAEQVSNMVEMMKNLTNPNGNDRAPKKVRFVTCSYCQENHLFDDCPENPESVNYVGQNNHTQTGAFSPTYNSKWRDHPNFSWHSPALNSPMQKPHGQTNHPSQNNHHQQQPRHVHFQNQNHQSSSSSHHRNNNQNDAPPTLEAMLKGFMAQTQASIKNLESQVGQIAQEIKKRPDGTLPSDTETPQRPGKEQVKVVTLRNGKTLIENNQVKSHTPPEKKDKEKENTKTEPEKKKVEKEKDFASSTSSDIPQSFRDNNKRPLTHAPLPERSDLPLLFPSESKKKREKTHVSDVSQSGDSPKVHCTPNSSETIPEAEPVIQQVVEYDVLPTPPPLPDPIPGKTTIPSSVSRYVPYPQRLRNQKEEIQFKKFLDVFKQLHINIPLVEAIEQMPSYAKFLKDILNKKKKLTEYETVALTKECSALLTNKIPPKMKDPGCFTIPCLIGGKNVGKALCDLRASINLMPLSIFKSLGIGEARPTTVTLSLADKTIAYPEGKIEDVLVQVDKFIFPADFIILDFEADNDVPLLLGRPFLATGRTLIDVQKGELTMRVHDQENESRREALRIAESESDSDEEDCEEIVMPEEIFAFETLEIEDRKTLVPSLDVAPDLELKQLPSHLKYAFLEHPGKLPVIISSSLDPDQEEKLVQMLKQHKKAIAWTIADIKGISPTVCQHKIILEDKNFTSVEPQRRLNPVMKEVVKKEILKWLDAGIIYPIASSTCVSPVQCVPKKGGVTVVPNEKNELIPTRVVSGWRICMDYRRLNKATQKDHFPLPFVDQMLDRLAGKEFYCFLDGYSGYNQIAIAPDDQEKTTFTCPYGTFAFRRMPFGLCNAPATFQRCMMSIFSDMLENSMEIFMDDFSVYGTSYEQCLKNLEKALERCEDTDLVLNWEKCHFMVKEGIVLGHLISNRGIEVDKAKLEVIAKLPEPTTVKGIRMTGAVGAVLGQKKGKIFHPIYYASKTLNDAQINYTTTEKELLAVVFAFEKFRSYLMGIKVIVHTDHSALKYLISKKDAKPRLIRWVLLLQEFDLEIIDRKGTNNQVADHLSRIEKQKEIVHSSDICEVFPDERILAVNHFSIPWFADICNFLACEIIPKDFNKYQKKKLLSDCRKYLWDDPYLFKICADQVIRRCIPKEEVTSIIHHCHTGPCGGHFGGHRTAAKILQSGFYWPTLHRDCHDFVKSCDECQRSGNISRRNEMPLNGILEIELFDVWGIDFMGPFPVSNNCSYILVAVDYVSKWVEAMACHSNDAKTVVKFLQKHIFTRFGTPRALISDEGTQFLNNLLEELLLKYNIQHRVATAYHPQTNGLAELSNREIKGILAKVVKPHRKDWASKLDDALWAYRTALKTPIGMSPYKLVFGKACHLPVELEHKAYWAIKELNMSLDEAGKKRILQLCEMEEHRYFSYENAKLYKENTKKWHDKKILLKDLYEGQKVLLFNSREKLFPGKLKSRWTGPFEIAKVYPYGVVDLIDPDRGTTFKRDHHHADVICLEKTTVQKPVSLKITNSSPLPAISTLSICHPCIHSFYSVLERRSSAFPLWVIAADCHLVLATLTGNHQGGKLASQTARKPSYLTTLALNFINPFPNQALTTLNHHCEMPITKKTIREKHNSGDTPPNSGDNPLNKTPIAAIPVRSVKPLKEKPKARAKSVAKKPKATPIKQRRNTRSSKVLKTKPMAASEGSAIGVSSEGSTNSKEEERGETSKMHGTVEDKKKGEPSSSHQGKTALDTLALAAATSSPSKSPDVDFDNIPITVTTQGGSVTIPAHQYARFPKATSSTPKPSTTKALEKPFGPNTIVGMALSQNLDDALAAQDEILGLSPTMKGQSSNQPQQTILNPPSLNYTPANTAPISDKIARLFTNHALSQMQPRPSYQTYNHPFYTTHGTHYVPFRFQTPEPRPTPNQNPFADYTIAQLQAIINARQASTQASTFIPPGFGPMANQATSSQNPQPKQPVASETRELVVAKETVKRVETVGTSGAALEPILEQLEWDMGASSGKEKTDKGKQPQDQPIDEPAMHEDVVHDTFVHNSPTHEEEPERGDGDTLRAEEVHDEQHIEKQVEKPVVKEVSKRRRLISQAEKDERDKKRRKEAWEAEKERLNKKAEEAARKKLEAEERLKTEAAAKKKAEAEERKRIEVEERKKAEAEEKRKQERAREVELARKQKAKEHEVEIQRKKKAASTGPPKKRRLILQDSEEDEEYCPSPSPPAQRITRQKTKQTSGHHHAVLQQSSDSPAAPPSRHKKKKVISASTSPMDLLSGPLAVGKYPTYANRSAHTPRVYPKTLVHAYPELKRVFEAMKWETLLDCIGEYNLDWVREFYTELAVTPGTELMVRQTPISYSAEAINELLGLTPPVESEYDRLQTQATPEDYEMLIERLSVEGSGWDTKYKQKILKGHTLKGETNVWFYFMRHTLFPTSHDTDLDMDRVYYLYCIVEGHQFDVGALISKAMRYCIEKGNKQLPYPSIIQKMLQKAKVPVLSTDKINRDKVIIDKQSLLRLLRFPNAPETGGQTSNSGLESLKTELMDAMERQTEEIKDLVKTKHRKLKEKLQVIERDVEKIKKEREQEALHKMYKEQIKEAYRLGQAQQPLKMPPRPKDVLQEDSPTQSELWKGAVAGQPFGSAIGMPPDCCRNAEGSCSPKGNLLEDEVNILGYFQRSSYPDLPEHRPEPATAPSYAVGPSIQRLEGKFDDLKTEVRSEFVQVKDSLSDIHRVLATSCCATAEPPKK</sequence>
<evidence type="ECO:0000313" key="11">
    <source>
        <dbReference type="EMBL" id="KAJ9535956.1"/>
    </source>
</evidence>
<feature type="region of interest" description="Disordered" evidence="9">
    <location>
        <begin position="442"/>
        <end position="585"/>
    </location>
</feature>
<dbReference type="Gene3D" id="1.10.340.70">
    <property type="match status" value="1"/>
</dbReference>
<evidence type="ECO:0000256" key="2">
    <source>
        <dbReference type="ARBA" id="ARBA00022679"/>
    </source>
</evidence>
<feature type="compositionally biased region" description="Polar residues" evidence="9">
    <location>
        <begin position="1880"/>
        <end position="1892"/>
    </location>
</feature>
<dbReference type="Gene3D" id="3.10.10.10">
    <property type="entry name" value="HIV Type 1 Reverse Transcriptase, subunit A, domain 1"/>
    <property type="match status" value="1"/>
</dbReference>
<comment type="caution">
    <text evidence="11">The sequence shown here is derived from an EMBL/GenBank/DDBJ whole genome shotgun (WGS) entry which is preliminary data.</text>
</comment>
<dbReference type="InterPro" id="IPR001584">
    <property type="entry name" value="Integrase_cat-core"/>
</dbReference>
<evidence type="ECO:0000256" key="3">
    <source>
        <dbReference type="ARBA" id="ARBA00022695"/>
    </source>
</evidence>
<feature type="compositionally biased region" description="Basic and acidic residues" evidence="9">
    <location>
        <begin position="1962"/>
        <end position="1984"/>
    </location>
</feature>
<proteinExistence type="predicted"/>
<evidence type="ECO:0000256" key="4">
    <source>
        <dbReference type="ARBA" id="ARBA00022722"/>
    </source>
</evidence>
<feature type="region of interest" description="Disordered" evidence="9">
    <location>
        <begin position="2040"/>
        <end position="2059"/>
    </location>
</feature>
<dbReference type="InterPro" id="IPR043502">
    <property type="entry name" value="DNA/RNA_pol_sf"/>
</dbReference>
<feature type="compositionally biased region" description="Low complexity" evidence="9">
    <location>
        <begin position="2040"/>
        <end position="2053"/>
    </location>
</feature>
<dbReference type="PANTHER" id="PTHR37984:SF5">
    <property type="entry name" value="PROTEIN NYNRIN-LIKE"/>
    <property type="match status" value="1"/>
</dbReference>
<dbReference type="Gene3D" id="3.30.420.10">
    <property type="entry name" value="Ribonuclease H-like superfamily/Ribonuclease H"/>
    <property type="match status" value="1"/>
</dbReference>
<feature type="compositionally biased region" description="Basic residues" evidence="9">
    <location>
        <begin position="2480"/>
        <end position="2493"/>
    </location>
</feature>
<evidence type="ECO:0000259" key="10">
    <source>
        <dbReference type="PROSITE" id="PS50994"/>
    </source>
</evidence>
<gene>
    <name evidence="11" type="ORF">OSB04_un000879</name>
</gene>
<dbReference type="InterPro" id="IPR012337">
    <property type="entry name" value="RNaseH-like_sf"/>
</dbReference>
<feature type="region of interest" description="Disordered" evidence="9">
    <location>
        <begin position="325"/>
        <end position="344"/>
    </location>
</feature>
<dbReference type="Pfam" id="PF00665">
    <property type="entry name" value="rve"/>
    <property type="match status" value="1"/>
</dbReference>
<dbReference type="Gene3D" id="3.30.70.270">
    <property type="match status" value="1"/>
</dbReference>
<dbReference type="PANTHER" id="PTHR37984">
    <property type="entry name" value="PROTEIN CBG26694"/>
    <property type="match status" value="1"/>
</dbReference>
<feature type="compositionally biased region" description="Basic residues" evidence="9">
    <location>
        <begin position="2442"/>
        <end position="2457"/>
    </location>
</feature>
<feature type="region of interest" description="Disordered" evidence="9">
    <location>
        <begin position="349"/>
        <end position="412"/>
    </location>
</feature>
<evidence type="ECO:0000313" key="12">
    <source>
        <dbReference type="Proteomes" id="UP001172457"/>
    </source>
</evidence>
<dbReference type="InterPro" id="IPR041588">
    <property type="entry name" value="Integrase_H2C2"/>
</dbReference>
<dbReference type="Pfam" id="PF17917">
    <property type="entry name" value="RT_RNaseH"/>
    <property type="match status" value="1"/>
</dbReference>
<dbReference type="CDD" id="cd01647">
    <property type="entry name" value="RT_LTR"/>
    <property type="match status" value="1"/>
</dbReference>
<evidence type="ECO:0000256" key="9">
    <source>
        <dbReference type="SAM" id="MobiDB-lite"/>
    </source>
</evidence>
<dbReference type="SUPFAM" id="SSF53098">
    <property type="entry name" value="Ribonuclease H-like"/>
    <property type="match status" value="1"/>
</dbReference>
<dbReference type="SUPFAM" id="SSF56672">
    <property type="entry name" value="DNA/RNA polymerases"/>
    <property type="match status" value="1"/>
</dbReference>
<dbReference type="Pfam" id="PF00078">
    <property type="entry name" value="RVT_1"/>
    <property type="match status" value="1"/>
</dbReference>
<feature type="region of interest" description="Disordered" evidence="9">
    <location>
        <begin position="1"/>
        <end position="26"/>
    </location>
</feature>
<dbReference type="GO" id="GO:0004519">
    <property type="term" value="F:endonuclease activity"/>
    <property type="evidence" value="ECO:0007669"/>
    <property type="project" value="UniProtKB-KW"/>
</dbReference>
<keyword evidence="3" id="KW-0548">Nucleotidyltransferase</keyword>